<keyword evidence="6" id="KW-0675">Receptor</keyword>
<dbReference type="Proteomes" id="UP000663852">
    <property type="component" value="Unassembled WGS sequence"/>
</dbReference>
<evidence type="ECO:0000256" key="2">
    <source>
        <dbReference type="ARBA" id="ARBA00022692"/>
    </source>
</evidence>
<evidence type="ECO:0000313" key="11">
    <source>
        <dbReference type="Proteomes" id="UP000663852"/>
    </source>
</evidence>
<evidence type="ECO:0000256" key="7">
    <source>
        <dbReference type="ARBA" id="ARBA00023224"/>
    </source>
</evidence>
<dbReference type="SUPFAM" id="SSF81321">
    <property type="entry name" value="Family A G protein-coupled receptor-like"/>
    <property type="match status" value="1"/>
</dbReference>
<evidence type="ECO:0000256" key="4">
    <source>
        <dbReference type="ARBA" id="ARBA00023040"/>
    </source>
</evidence>
<evidence type="ECO:0000256" key="5">
    <source>
        <dbReference type="ARBA" id="ARBA00023136"/>
    </source>
</evidence>
<dbReference type="PANTHER" id="PTHR24243">
    <property type="entry name" value="G-PROTEIN COUPLED RECEPTOR"/>
    <property type="match status" value="1"/>
</dbReference>
<dbReference type="InterPro" id="IPR017452">
    <property type="entry name" value="GPCR_Rhodpsn_7TM"/>
</dbReference>
<feature type="transmembrane region" description="Helical" evidence="8">
    <location>
        <begin position="294"/>
        <end position="318"/>
    </location>
</feature>
<keyword evidence="3 8" id="KW-1133">Transmembrane helix</keyword>
<dbReference type="GO" id="GO:0005886">
    <property type="term" value="C:plasma membrane"/>
    <property type="evidence" value="ECO:0007669"/>
    <property type="project" value="TreeGrafter"/>
</dbReference>
<dbReference type="InterPro" id="IPR000276">
    <property type="entry name" value="GPCR_Rhodpsn"/>
</dbReference>
<keyword evidence="4" id="KW-0297">G-protein coupled receptor</keyword>
<evidence type="ECO:0000256" key="8">
    <source>
        <dbReference type="SAM" id="Phobius"/>
    </source>
</evidence>
<keyword evidence="2 8" id="KW-0812">Transmembrane</keyword>
<keyword evidence="5 8" id="KW-0472">Membrane</keyword>
<feature type="domain" description="G-protein coupled receptors family 1 profile" evidence="9">
    <location>
        <begin position="44"/>
        <end position="319"/>
    </location>
</feature>
<dbReference type="Pfam" id="PF00001">
    <property type="entry name" value="7tm_1"/>
    <property type="match status" value="1"/>
</dbReference>
<evidence type="ECO:0000256" key="1">
    <source>
        <dbReference type="ARBA" id="ARBA00004141"/>
    </source>
</evidence>
<dbReference type="PROSITE" id="PS50262">
    <property type="entry name" value="G_PROTEIN_RECEP_F1_2"/>
    <property type="match status" value="1"/>
</dbReference>
<protein>
    <recommendedName>
        <fullName evidence="9">G-protein coupled receptors family 1 profile domain-containing protein</fullName>
    </recommendedName>
</protein>
<feature type="transmembrane region" description="Helical" evidence="8">
    <location>
        <begin position="257"/>
        <end position="282"/>
    </location>
</feature>
<keyword evidence="7" id="KW-0807">Transducer</keyword>
<gene>
    <name evidence="10" type="ORF">EDS130_LOCUS39476</name>
</gene>
<comment type="caution">
    <text evidence="10">The sequence shown here is derived from an EMBL/GenBank/DDBJ whole genome shotgun (WGS) entry which is preliminary data.</text>
</comment>
<proteinExistence type="predicted"/>
<dbReference type="Gene3D" id="1.20.1070.10">
    <property type="entry name" value="Rhodopsin 7-helix transmembrane proteins"/>
    <property type="match status" value="1"/>
</dbReference>
<evidence type="ECO:0000256" key="3">
    <source>
        <dbReference type="ARBA" id="ARBA00022989"/>
    </source>
</evidence>
<feature type="transmembrane region" description="Helical" evidence="8">
    <location>
        <begin position="147"/>
        <end position="170"/>
    </location>
</feature>
<dbReference type="GO" id="GO:0004930">
    <property type="term" value="F:G protein-coupled receptor activity"/>
    <property type="evidence" value="ECO:0007669"/>
    <property type="project" value="UniProtKB-KW"/>
</dbReference>
<accession>A0A815PKQ8</accession>
<feature type="transmembrane region" description="Helical" evidence="8">
    <location>
        <begin position="202"/>
        <end position="225"/>
    </location>
</feature>
<dbReference type="EMBL" id="CAJNOJ010000444">
    <property type="protein sequence ID" value="CAF1450340.1"/>
    <property type="molecule type" value="Genomic_DNA"/>
</dbReference>
<dbReference type="OrthoDB" id="6076970at2759"/>
<reference evidence="10" key="1">
    <citation type="submission" date="2021-02" db="EMBL/GenBank/DDBJ databases">
        <authorList>
            <person name="Nowell W R."/>
        </authorList>
    </citation>
    <scope>NUCLEOTIDE SEQUENCE</scope>
</reference>
<sequence length="365" mass="42483">MENTSAVLVQFRDESFFEDYFYPSLGMKFYLWGYLSLFIIGYTGNSASLITFTRPVLRASSTGTLFIALAISDVCFLSALIFDFIKYGLRFQLDKRIDFNFMCRWREFLMNASQFCSAWILVIIAMDRWIRTRFPYKSAAICTQKKALIAIAIVCSITIGLHVMFLTPLFGSSGSAIPYFDCIPMLRVLDDFIDFYYLKWPILQSLISCLAPAGLILVFIVDMFIKIRLQKKTIHHQVHNQNRNQTIRHNYRVQNQLFLLMLSNVIIFFTTTVQIGVYRILYVYLVYGSVDLNIPFITSMTVILTWFLGINYSINFYVHCLTSTLFRSEFKKCFIFLCILCQRRGVRVNIVPTVNTARTNKNLQR</sequence>
<evidence type="ECO:0000259" key="9">
    <source>
        <dbReference type="PROSITE" id="PS50262"/>
    </source>
</evidence>
<feature type="transmembrane region" description="Helical" evidence="8">
    <location>
        <begin position="29"/>
        <end position="52"/>
    </location>
</feature>
<evidence type="ECO:0000256" key="6">
    <source>
        <dbReference type="ARBA" id="ARBA00023170"/>
    </source>
</evidence>
<evidence type="ECO:0000313" key="10">
    <source>
        <dbReference type="EMBL" id="CAF1450340.1"/>
    </source>
</evidence>
<name>A0A815PKQ8_ADIRI</name>
<comment type="subcellular location">
    <subcellularLocation>
        <location evidence="1">Membrane</location>
        <topology evidence="1">Multi-pass membrane protein</topology>
    </subcellularLocation>
</comment>
<feature type="transmembrane region" description="Helical" evidence="8">
    <location>
        <begin position="108"/>
        <end position="126"/>
    </location>
</feature>
<dbReference type="PANTHER" id="PTHR24243:SF233">
    <property type="entry name" value="THYROTROPIN-RELEASING HORMONE RECEPTOR"/>
    <property type="match status" value="1"/>
</dbReference>
<feature type="transmembrane region" description="Helical" evidence="8">
    <location>
        <begin position="64"/>
        <end position="88"/>
    </location>
</feature>
<organism evidence="10 11">
    <name type="scientific">Adineta ricciae</name>
    <name type="common">Rotifer</name>
    <dbReference type="NCBI Taxonomy" id="249248"/>
    <lineage>
        <taxon>Eukaryota</taxon>
        <taxon>Metazoa</taxon>
        <taxon>Spiralia</taxon>
        <taxon>Gnathifera</taxon>
        <taxon>Rotifera</taxon>
        <taxon>Eurotatoria</taxon>
        <taxon>Bdelloidea</taxon>
        <taxon>Adinetida</taxon>
        <taxon>Adinetidae</taxon>
        <taxon>Adineta</taxon>
    </lineage>
</organism>
<dbReference type="AlphaFoldDB" id="A0A815PKQ8"/>